<dbReference type="Gene3D" id="3.30.500.10">
    <property type="entry name" value="MHC class I-like antigen recognition-like"/>
    <property type="match status" value="1"/>
</dbReference>
<reference evidence="7 8" key="1">
    <citation type="submission" date="2018-03" db="EMBL/GenBank/DDBJ databases">
        <title>Draft genome sequence of Rohu Carp (Labeo rohita).</title>
        <authorList>
            <person name="Das P."/>
            <person name="Kushwaha B."/>
            <person name="Joshi C.G."/>
            <person name="Kumar D."/>
            <person name="Nagpure N.S."/>
            <person name="Sahoo L."/>
            <person name="Das S.P."/>
            <person name="Bit A."/>
            <person name="Patnaik S."/>
            <person name="Meher P.K."/>
            <person name="Jayasankar P."/>
            <person name="Koringa P.G."/>
            <person name="Patel N.V."/>
            <person name="Hinsu A.T."/>
            <person name="Kumar R."/>
            <person name="Pandey M."/>
            <person name="Agarwal S."/>
            <person name="Srivastava S."/>
            <person name="Singh M."/>
            <person name="Iquebal M.A."/>
            <person name="Jaiswal S."/>
            <person name="Angadi U.B."/>
            <person name="Kumar N."/>
            <person name="Raza M."/>
            <person name="Shah T.M."/>
            <person name="Rai A."/>
            <person name="Jena J.K."/>
        </authorList>
    </citation>
    <scope>NUCLEOTIDE SEQUENCE [LARGE SCALE GENOMIC DNA]</scope>
    <source>
        <strain evidence="7">DASCIFA01</strain>
        <tissue evidence="7">Testis</tissue>
    </source>
</reference>
<dbReference type="Pfam" id="PF07654">
    <property type="entry name" value="C1-set"/>
    <property type="match status" value="1"/>
</dbReference>
<dbReference type="InterPro" id="IPR011162">
    <property type="entry name" value="MHC_I/II-like_Ag-recog"/>
</dbReference>
<dbReference type="PANTHER" id="PTHR16675:SF193">
    <property type="entry name" value="LOC571647 PROTEIN-RELATED"/>
    <property type="match status" value="1"/>
</dbReference>
<dbReference type="PRINTS" id="PR01638">
    <property type="entry name" value="MHCCLASSI"/>
</dbReference>
<keyword evidence="8" id="KW-1185">Reference proteome</keyword>
<dbReference type="SMART" id="SM00407">
    <property type="entry name" value="IGc1"/>
    <property type="match status" value="1"/>
</dbReference>
<keyword evidence="4" id="KW-1133">Transmembrane helix</keyword>
<dbReference type="FunFam" id="3.30.500.10:FF:000005">
    <property type="entry name" value="MHC class I antigen ZKA transcript variant 1"/>
    <property type="match status" value="1"/>
</dbReference>
<dbReference type="Proteomes" id="UP000290572">
    <property type="component" value="Unassembled WGS sequence"/>
</dbReference>
<gene>
    <name evidence="7" type="ORF">ROHU_032559</name>
</gene>
<evidence type="ECO:0000259" key="6">
    <source>
        <dbReference type="SMART" id="SM00407"/>
    </source>
</evidence>
<keyword evidence="4" id="KW-0472">Membrane</keyword>
<dbReference type="InterPro" id="IPR037055">
    <property type="entry name" value="MHC_I-like_Ag-recog_sf"/>
</dbReference>
<dbReference type="AlphaFoldDB" id="A0A498LFX1"/>
<feature type="compositionally biased region" description="Polar residues" evidence="3">
    <location>
        <begin position="367"/>
        <end position="380"/>
    </location>
</feature>
<dbReference type="EMBL" id="QBIY01013352">
    <property type="protein sequence ID" value="RXN07169.1"/>
    <property type="molecule type" value="Genomic_DNA"/>
</dbReference>
<protein>
    <submittedName>
        <fullName evidence="7">H-2 class I histocompatibility Q10 alpha chain-like isoform X1</fullName>
    </submittedName>
</protein>
<proteinExistence type="inferred from homology"/>
<organism evidence="7 8">
    <name type="scientific">Labeo rohita</name>
    <name type="common">Indian major carp</name>
    <name type="synonym">Cyprinus rohita</name>
    <dbReference type="NCBI Taxonomy" id="84645"/>
    <lineage>
        <taxon>Eukaryota</taxon>
        <taxon>Metazoa</taxon>
        <taxon>Chordata</taxon>
        <taxon>Craniata</taxon>
        <taxon>Vertebrata</taxon>
        <taxon>Euteleostomi</taxon>
        <taxon>Actinopterygii</taxon>
        <taxon>Neopterygii</taxon>
        <taxon>Teleostei</taxon>
        <taxon>Ostariophysi</taxon>
        <taxon>Cypriniformes</taxon>
        <taxon>Cyprinidae</taxon>
        <taxon>Labeoninae</taxon>
        <taxon>Labeonini</taxon>
        <taxon>Labeo</taxon>
    </lineage>
</organism>
<comment type="similarity">
    <text evidence="2">Belongs to the MHC class I family.</text>
</comment>
<dbReference type="SUPFAM" id="SSF48726">
    <property type="entry name" value="Immunoglobulin"/>
    <property type="match status" value="1"/>
</dbReference>
<dbReference type="SUPFAM" id="SSF54452">
    <property type="entry name" value="MHC antigen-recognition domain"/>
    <property type="match status" value="1"/>
</dbReference>
<dbReference type="InterPro" id="IPR001039">
    <property type="entry name" value="MHC_I_a_a1/a2"/>
</dbReference>
<comment type="caution">
    <text evidence="7">The sequence shown here is derived from an EMBL/GenBank/DDBJ whole genome shotgun (WGS) entry which is preliminary data.</text>
</comment>
<keyword evidence="5" id="KW-0732">Signal</keyword>
<dbReference type="Pfam" id="PF00129">
    <property type="entry name" value="MHC_I"/>
    <property type="match status" value="1"/>
</dbReference>
<dbReference type="GO" id="GO:0009897">
    <property type="term" value="C:external side of plasma membrane"/>
    <property type="evidence" value="ECO:0007669"/>
    <property type="project" value="TreeGrafter"/>
</dbReference>
<dbReference type="Gene3D" id="2.60.40.10">
    <property type="entry name" value="Immunoglobulins"/>
    <property type="match status" value="1"/>
</dbReference>
<evidence type="ECO:0000256" key="2">
    <source>
        <dbReference type="RuleBase" id="RU004439"/>
    </source>
</evidence>
<dbReference type="STRING" id="84645.A0A498LFX1"/>
<dbReference type="InterPro" id="IPR036179">
    <property type="entry name" value="Ig-like_dom_sf"/>
</dbReference>
<evidence type="ECO:0000313" key="7">
    <source>
        <dbReference type="EMBL" id="RXN07169.1"/>
    </source>
</evidence>
<feature type="domain" description="Immunoglobulin C1-set" evidence="6">
    <location>
        <begin position="232"/>
        <end position="302"/>
    </location>
</feature>
<dbReference type="InterPro" id="IPR011161">
    <property type="entry name" value="MHC_I-like_Ag-recog"/>
</dbReference>
<feature type="signal peptide" evidence="5">
    <location>
        <begin position="1"/>
        <end position="27"/>
    </location>
</feature>
<dbReference type="PANTHER" id="PTHR16675">
    <property type="entry name" value="MHC CLASS I-RELATED"/>
    <property type="match status" value="1"/>
</dbReference>
<feature type="region of interest" description="Disordered" evidence="3">
    <location>
        <begin position="352"/>
        <end position="380"/>
    </location>
</feature>
<evidence type="ECO:0000256" key="1">
    <source>
        <dbReference type="ARBA" id="ARBA00023180"/>
    </source>
</evidence>
<sequence length="410" mass="47071">MCTSVTTKIFALLCVFLLDGTLASVQAERHSLYSIYTGLSKPVNLPGIYQFTAMDLLDGRQIDYYNSETQRMISKQQWMNEKMHQDYWEIGTQSSKSIEQAFNVNIDILMKLMRHNESDLHVLQVINGCEVKKEGDKFKFSQGIRQYGYDGEDFLYFDIKASQWIAFVNAAVPIKREWDDMPHFNLNIKAYLKILCVAWLNILREYADEELRNASPPDVYVFANLYIRDKTKLKLTCMATGFYSKYVIMTIRKNRKPVHEDDIDSTQIRPNEDGTFQQMKSVEINKDDEVDCFVSHRNSKEPIIIKWDGKCQNCPPEVVAVLFGSVIGGVLFVVILYVVVSILKKKKSTVDCPTHTSTVQMDEIPTEQDTAGGSDVSSTDYWDDVNQEYEDSRHRLAAVSTEALIQEDDL</sequence>
<evidence type="ECO:0000256" key="4">
    <source>
        <dbReference type="SAM" id="Phobius"/>
    </source>
</evidence>
<feature type="transmembrane region" description="Helical" evidence="4">
    <location>
        <begin position="318"/>
        <end position="340"/>
    </location>
</feature>
<dbReference type="GO" id="GO:0005615">
    <property type="term" value="C:extracellular space"/>
    <property type="evidence" value="ECO:0007669"/>
    <property type="project" value="TreeGrafter"/>
</dbReference>
<dbReference type="GO" id="GO:0006955">
    <property type="term" value="P:immune response"/>
    <property type="evidence" value="ECO:0007669"/>
    <property type="project" value="TreeGrafter"/>
</dbReference>
<name>A0A498LFX1_LABRO</name>
<dbReference type="InterPro" id="IPR050208">
    <property type="entry name" value="MHC_class-I_related"/>
</dbReference>
<keyword evidence="1" id="KW-0325">Glycoprotein</keyword>
<dbReference type="InterPro" id="IPR003597">
    <property type="entry name" value="Ig_C1-set"/>
</dbReference>
<keyword evidence="4" id="KW-0812">Transmembrane</keyword>
<evidence type="ECO:0000256" key="5">
    <source>
        <dbReference type="SAM" id="SignalP"/>
    </source>
</evidence>
<feature type="chain" id="PRO_5019847624" evidence="5">
    <location>
        <begin position="28"/>
        <end position="410"/>
    </location>
</feature>
<dbReference type="InterPro" id="IPR013783">
    <property type="entry name" value="Ig-like_fold"/>
</dbReference>
<accession>A0A498LFX1</accession>
<evidence type="ECO:0000313" key="8">
    <source>
        <dbReference type="Proteomes" id="UP000290572"/>
    </source>
</evidence>
<evidence type="ECO:0000256" key="3">
    <source>
        <dbReference type="SAM" id="MobiDB-lite"/>
    </source>
</evidence>